<dbReference type="SMART" id="SM00867">
    <property type="entry name" value="YceI"/>
    <property type="match status" value="1"/>
</dbReference>
<gene>
    <name evidence="3" type="ORF">DUE52_26370</name>
</gene>
<dbReference type="SUPFAM" id="SSF101874">
    <property type="entry name" value="YceI-like"/>
    <property type="match status" value="1"/>
</dbReference>
<keyword evidence="1" id="KW-0732">Signal</keyword>
<dbReference type="Gene3D" id="2.40.128.110">
    <property type="entry name" value="Lipid/polyisoprenoid-binding, YceI-like"/>
    <property type="match status" value="1"/>
</dbReference>
<comment type="caution">
    <text evidence="3">The sequence shown here is derived from an EMBL/GenBank/DDBJ whole genome shotgun (WGS) entry which is preliminary data.</text>
</comment>
<dbReference type="InterPro" id="IPR036761">
    <property type="entry name" value="TTHA0802/YceI-like_sf"/>
</dbReference>
<dbReference type="PANTHER" id="PTHR34406:SF1">
    <property type="entry name" value="PROTEIN YCEI"/>
    <property type="match status" value="1"/>
</dbReference>
<organism evidence="3 4">
    <name type="scientific">Larkinella punicea</name>
    <dbReference type="NCBI Taxonomy" id="2315727"/>
    <lineage>
        <taxon>Bacteria</taxon>
        <taxon>Pseudomonadati</taxon>
        <taxon>Bacteroidota</taxon>
        <taxon>Cytophagia</taxon>
        <taxon>Cytophagales</taxon>
        <taxon>Spirosomataceae</taxon>
        <taxon>Larkinella</taxon>
    </lineage>
</organism>
<evidence type="ECO:0000313" key="4">
    <source>
        <dbReference type="Proteomes" id="UP000253383"/>
    </source>
</evidence>
<dbReference type="RefSeq" id="WP_114409077.1">
    <property type="nucleotide sequence ID" value="NZ_QOWE01000026.1"/>
</dbReference>
<name>A0A368JG04_9BACT</name>
<dbReference type="PANTHER" id="PTHR34406">
    <property type="entry name" value="PROTEIN YCEI"/>
    <property type="match status" value="1"/>
</dbReference>
<sequence length="217" mass="22995">MKTKQIFAGLLALGMLASTPLTIIAGTPGSDKRPGKVVAKTVTYAVDTEQSTVVWNAKKVGGEHTGNIKLSKGEFVFNGNKLTAGTFTADMTTLSENKNSERVVNHLKGDDFFSVEKNPTAAFKITKLDAISGAKAGEANYNVTGDLTIKGNTNPITFPAVVKVAGDAVEATAKLVVNRLAYDIKYRAAVIGTAADKIIEDTFTLDLKLVGKKSKPM</sequence>
<evidence type="ECO:0000259" key="2">
    <source>
        <dbReference type="SMART" id="SM00867"/>
    </source>
</evidence>
<feature type="domain" description="Lipid/polyisoprenoid-binding YceI-like" evidence="2">
    <location>
        <begin position="43"/>
        <end position="212"/>
    </location>
</feature>
<accession>A0A368JG04</accession>
<reference evidence="3 4" key="1">
    <citation type="submission" date="2018-07" db="EMBL/GenBank/DDBJ databases">
        <title>Genome analysis of Larkinella rosea.</title>
        <authorList>
            <person name="Zhou Z."/>
            <person name="Wang G."/>
        </authorList>
    </citation>
    <scope>NUCLEOTIDE SEQUENCE [LARGE SCALE GENOMIC DNA]</scope>
    <source>
        <strain evidence="4">zzj9</strain>
    </source>
</reference>
<dbReference type="AlphaFoldDB" id="A0A368JG04"/>
<dbReference type="Pfam" id="PF04264">
    <property type="entry name" value="YceI"/>
    <property type="match status" value="1"/>
</dbReference>
<dbReference type="Proteomes" id="UP000253383">
    <property type="component" value="Unassembled WGS sequence"/>
</dbReference>
<keyword evidence="4" id="KW-1185">Reference proteome</keyword>
<protein>
    <submittedName>
        <fullName evidence="3">YceI family protein</fullName>
    </submittedName>
</protein>
<proteinExistence type="predicted"/>
<dbReference type="EMBL" id="QOWE01000026">
    <property type="protein sequence ID" value="RCR66598.1"/>
    <property type="molecule type" value="Genomic_DNA"/>
</dbReference>
<evidence type="ECO:0000313" key="3">
    <source>
        <dbReference type="EMBL" id="RCR66598.1"/>
    </source>
</evidence>
<dbReference type="OrthoDB" id="951410at2"/>
<feature type="chain" id="PRO_5016769652" evidence="1">
    <location>
        <begin position="26"/>
        <end position="217"/>
    </location>
</feature>
<feature type="signal peptide" evidence="1">
    <location>
        <begin position="1"/>
        <end position="25"/>
    </location>
</feature>
<dbReference type="InterPro" id="IPR007372">
    <property type="entry name" value="Lipid/polyisoprenoid-bd_YceI"/>
</dbReference>
<evidence type="ECO:0000256" key="1">
    <source>
        <dbReference type="SAM" id="SignalP"/>
    </source>
</evidence>